<proteinExistence type="predicted"/>
<dbReference type="RefSeq" id="WP_136410451.1">
    <property type="nucleotide sequence ID" value="NZ_CP039393.1"/>
</dbReference>
<keyword evidence="1" id="KW-0812">Transmembrane</keyword>
<evidence type="ECO:0000313" key="3">
    <source>
        <dbReference type="Proteomes" id="UP000297031"/>
    </source>
</evidence>
<dbReference type="AlphaFoldDB" id="A0A4P7VKE5"/>
<feature type="transmembrane region" description="Helical" evidence="1">
    <location>
        <begin position="187"/>
        <end position="206"/>
    </location>
</feature>
<sequence>MNTNDKNYVDRLHNQQVNELNEIKNRLLILEGNSNAMSDGNIRVEIDTDKIYEMFLKSCHDCLQQQQERRQEEDRQAAEQLRQECEAKGEPYYGSETEMHVVMLKEFNTFYRLIITYIKRTEEHYKLFHSDILNHLVAATTADDTPKPHSIFSNLPSGLLPKIATLRHRLTSCIRNYLTGSFTLPRGWTLLTILLYSLVFILILYFRITIMVSG</sequence>
<accession>A0A4P7VKE5</accession>
<evidence type="ECO:0000256" key="1">
    <source>
        <dbReference type="SAM" id="Phobius"/>
    </source>
</evidence>
<keyword evidence="1" id="KW-0472">Membrane</keyword>
<protein>
    <submittedName>
        <fullName evidence="2">Uncharacterized protein</fullName>
    </submittedName>
</protein>
<dbReference type="OrthoDB" id="9962032at2"/>
<organism evidence="2 3">
    <name type="scientific">Muribaculum gordoncarteri</name>
    <dbReference type="NCBI Taxonomy" id="2530390"/>
    <lineage>
        <taxon>Bacteria</taxon>
        <taxon>Pseudomonadati</taxon>
        <taxon>Bacteroidota</taxon>
        <taxon>Bacteroidia</taxon>
        <taxon>Bacteroidales</taxon>
        <taxon>Muribaculaceae</taxon>
        <taxon>Muribaculum</taxon>
    </lineage>
</organism>
<gene>
    <name evidence="2" type="ORF">E7746_07990</name>
</gene>
<dbReference type="Proteomes" id="UP000297031">
    <property type="component" value="Chromosome"/>
</dbReference>
<reference evidence="2 3" key="1">
    <citation type="submission" date="2019-02" db="EMBL/GenBank/DDBJ databases">
        <title>Isolation and identification of novel species under the genus Muribaculum.</title>
        <authorList>
            <person name="Miyake S."/>
            <person name="Ding Y."/>
            <person name="Low A."/>
            <person name="Soh M."/>
            <person name="Seedorf H."/>
        </authorList>
    </citation>
    <scope>NUCLEOTIDE SEQUENCE [LARGE SCALE GENOMIC DNA]</scope>
    <source>
        <strain evidence="2 3">TLL-A4</strain>
    </source>
</reference>
<keyword evidence="3" id="KW-1185">Reference proteome</keyword>
<name>A0A4P7VKE5_9BACT</name>
<evidence type="ECO:0000313" key="2">
    <source>
        <dbReference type="EMBL" id="QCD35824.1"/>
    </source>
</evidence>
<keyword evidence="1" id="KW-1133">Transmembrane helix</keyword>
<dbReference type="KEGG" id="mgod:E7746_07990"/>
<dbReference type="EMBL" id="CP039393">
    <property type="protein sequence ID" value="QCD35824.1"/>
    <property type="molecule type" value="Genomic_DNA"/>
</dbReference>